<dbReference type="PANTHER" id="PTHR22642:SF2">
    <property type="entry name" value="PROTEIN LONG AFTER FAR-RED 3"/>
    <property type="match status" value="1"/>
</dbReference>
<dbReference type="SUPFAM" id="SSF51338">
    <property type="entry name" value="Composite domain of metallo-dependent hydrolases"/>
    <property type="match status" value="1"/>
</dbReference>
<dbReference type="EMBL" id="JACHIO010000007">
    <property type="protein sequence ID" value="MBB5063613.1"/>
    <property type="molecule type" value="Genomic_DNA"/>
</dbReference>
<evidence type="ECO:0000259" key="3">
    <source>
        <dbReference type="Pfam" id="PF07969"/>
    </source>
</evidence>
<dbReference type="AlphaFoldDB" id="A0A7W7ZPW2"/>
<gene>
    <name evidence="4" type="ORF">HDF15_001958</name>
</gene>
<feature type="region of interest" description="Disordered" evidence="1">
    <location>
        <begin position="563"/>
        <end position="582"/>
    </location>
</feature>
<dbReference type="InterPro" id="IPR032466">
    <property type="entry name" value="Metal_Hydrolase"/>
</dbReference>
<dbReference type="InterPro" id="IPR013108">
    <property type="entry name" value="Amidohydro_3"/>
</dbReference>
<dbReference type="Gene3D" id="3.10.310.70">
    <property type="match status" value="1"/>
</dbReference>
<evidence type="ECO:0000256" key="2">
    <source>
        <dbReference type="SAM" id="SignalP"/>
    </source>
</evidence>
<reference evidence="4 5" key="1">
    <citation type="submission" date="2020-08" db="EMBL/GenBank/DDBJ databases">
        <title>Genomic Encyclopedia of Type Strains, Phase IV (KMG-V): Genome sequencing to study the core and pangenomes of soil and plant-associated prokaryotes.</title>
        <authorList>
            <person name="Whitman W."/>
        </authorList>
    </citation>
    <scope>NUCLEOTIDE SEQUENCE [LARGE SCALE GENOMIC DNA]</scope>
    <source>
        <strain evidence="4 5">X5P3</strain>
    </source>
</reference>
<protein>
    <recommendedName>
        <fullName evidence="3">Amidohydrolase 3 domain-containing protein</fullName>
    </recommendedName>
</protein>
<dbReference type="SUPFAM" id="SSF51556">
    <property type="entry name" value="Metallo-dependent hydrolases"/>
    <property type="match status" value="1"/>
</dbReference>
<accession>A0A7W7ZPW2</accession>
<dbReference type="PANTHER" id="PTHR22642">
    <property type="entry name" value="IMIDAZOLONEPROPIONASE"/>
    <property type="match status" value="1"/>
</dbReference>
<sequence>MIKKLCLLLALISNIAFAADTIVINANVITVDKDHPIAQAFAFDNGRFTAVGTNAEILKLKGPETKVIDLKGMTVTPGFNDAHLHPQAIFAEGTPHYRVWLGADRVKTMDELVAALKRQAAVTPPGAMISGYGYDDVLLGRHPNRHDLDKVSTTQPVVITHGSGHITAVNSFVLEASSVTKDTQDPSGGALDRDADGTPNGVIRESARGLIRRGTGGANREAIPLDEELKGYMNCFRQYSAKGITSVGIAGGSPSSFQIMQQLRDRGNPVRVGFMFSADSFDKLQGAGIKRGFGDDHLRITALKTYQGNSLSGRTAWLSEAYSDRPDYFGIPPARTQEKLDEDYQKWWDAGWQVATHSNGDREIDMVLTAIERAEAKNPRPDARWRIEHASVMNQALLDRAKKDGVILVFHSYMWEYGDILLSYGPKRLSMMHAYRTAIDMGIPVAGHSDSPISAADPLLRIQDMVTRTSNQGSLIGEAQRVSVDEAIKVWTLDGAYATFEEDTKGSITPGKLADFVVLQKDPHQVAPNKIKDIPLEATYLGGQKVYTAPLKTVAMIPPPPINYGDGNYGDGDEEENQNVPN</sequence>
<dbReference type="Gene3D" id="3.20.20.140">
    <property type="entry name" value="Metal-dependent hydrolases"/>
    <property type="match status" value="1"/>
</dbReference>
<dbReference type="CDD" id="cd01300">
    <property type="entry name" value="YtcJ_like"/>
    <property type="match status" value="1"/>
</dbReference>
<feature type="region of interest" description="Disordered" evidence="1">
    <location>
        <begin position="179"/>
        <end position="202"/>
    </location>
</feature>
<keyword evidence="2" id="KW-0732">Signal</keyword>
<evidence type="ECO:0000313" key="4">
    <source>
        <dbReference type="EMBL" id="MBB5063613.1"/>
    </source>
</evidence>
<feature type="signal peptide" evidence="2">
    <location>
        <begin position="1"/>
        <end position="18"/>
    </location>
</feature>
<comment type="caution">
    <text evidence="4">The sequence shown here is derived from an EMBL/GenBank/DDBJ whole genome shotgun (WGS) entry which is preliminary data.</text>
</comment>
<evidence type="ECO:0000256" key="1">
    <source>
        <dbReference type="SAM" id="MobiDB-lite"/>
    </source>
</evidence>
<name>A0A7W7ZPW2_9BACT</name>
<dbReference type="InterPro" id="IPR033932">
    <property type="entry name" value="YtcJ-like"/>
</dbReference>
<dbReference type="RefSeq" id="WP_184254928.1">
    <property type="nucleotide sequence ID" value="NZ_JACHIO010000007.1"/>
</dbReference>
<evidence type="ECO:0000313" key="5">
    <source>
        <dbReference type="Proteomes" id="UP000584867"/>
    </source>
</evidence>
<feature type="compositionally biased region" description="Acidic residues" evidence="1">
    <location>
        <begin position="571"/>
        <end position="582"/>
    </location>
</feature>
<dbReference type="Proteomes" id="UP000584867">
    <property type="component" value="Unassembled WGS sequence"/>
</dbReference>
<dbReference type="Pfam" id="PF07969">
    <property type="entry name" value="Amidohydro_3"/>
    <property type="match status" value="1"/>
</dbReference>
<organism evidence="4 5">
    <name type="scientific">Granulicella mallensis</name>
    <dbReference type="NCBI Taxonomy" id="940614"/>
    <lineage>
        <taxon>Bacteria</taxon>
        <taxon>Pseudomonadati</taxon>
        <taxon>Acidobacteriota</taxon>
        <taxon>Terriglobia</taxon>
        <taxon>Terriglobales</taxon>
        <taxon>Acidobacteriaceae</taxon>
        <taxon>Granulicella</taxon>
    </lineage>
</organism>
<feature type="chain" id="PRO_5030899630" description="Amidohydrolase 3 domain-containing protein" evidence="2">
    <location>
        <begin position="19"/>
        <end position="582"/>
    </location>
</feature>
<feature type="domain" description="Amidohydrolase 3" evidence="3">
    <location>
        <begin position="66"/>
        <end position="547"/>
    </location>
</feature>
<dbReference type="Gene3D" id="2.30.40.10">
    <property type="entry name" value="Urease, subunit C, domain 1"/>
    <property type="match status" value="1"/>
</dbReference>
<dbReference type="InterPro" id="IPR011059">
    <property type="entry name" value="Metal-dep_hydrolase_composite"/>
</dbReference>
<dbReference type="GO" id="GO:0016810">
    <property type="term" value="F:hydrolase activity, acting on carbon-nitrogen (but not peptide) bonds"/>
    <property type="evidence" value="ECO:0007669"/>
    <property type="project" value="InterPro"/>
</dbReference>
<proteinExistence type="predicted"/>